<organism evidence="1 2">
    <name type="scientific">Tritrichomonas musculus</name>
    <dbReference type="NCBI Taxonomy" id="1915356"/>
    <lineage>
        <taxon>Eukaryota</taxon>
        <taxon>Metamonada</taxon>
        <taxon>Parabasalia</taxon>
        <taxon>Tritrichomonadida</taxon>
        <taxon>Tritrichomonadidae</taxon>
        <taxon>Tritrichomonas</taxon>
    </lineage>
</organism>
<name>A0ABR2IY23_9EUKA</name>
<dbReference type="Proteomes" id="UP001470230">
    <property type="component" value="Unassembled WGS sequence"/>
</dbReference>
<gene>
    <name evidence="1" type="ORF">M9Y10_008383</name>
</gene>
<comment type="caution">
    <text evidence="1">The sequence shown here is derived from an EMBL/GenBank/DDBJ whole genome shotgun (WGS) entry which is preliminary data.</text>
</comment>
<accession>A0ABR2IY23</accession>
<evidence type="ECO:0000313" key="2">
    <source>
        <dbReference type="Proteomes" id="UP001470230"/>
    </source>
</evidence>
<proteinExistence type="predicted"/>
<dbReference type="EMBL" id="JAPFFF010000014">
    <property type="protein sequence ID" value="KAK8870500.1"/>
    <property type="molecule type" value="Genomic_DNA"/>
</dbReference>
<evidence type="ECO:0000313" key="1">
    <source>
        <dbReference type="EMBL" id="KAK8870500.1"/>
    </source>
</evidence>
<reference evidence="1 2" key="1">
    <citation type="submission" date="2024-04" db="EMBL/GenBank/DDBJ databases">
        <title>Tritrichomonas musculus Genome.</title>
        <authorList>
            <person name="Alves-Ferreira E."/>
            <person name="Grigg M."/>
            <person name="Lorenzi H."/>
            <person name="Galac M."/>
        </authorList>
    </citation>
    <scope>NUCLEOTIDE SEQUENCE [LARGE SCALE GENOMIC DNA]</scope>
    <source>
        <strain evidence="1 2">EAF2021</strain>
    </source>
</reference>
<keyword evidence="2" id="KW-1185">Reference proteome</keyword>
<evidence type="ECO:0008006" key="3">
    <source>
        <dbReference type="Google" id="ProtNLM"/>
    </source>
</evidence>
<sequence length="511" mass="58825">MIPSPNIISLLPSDMKSASNDLMSIYMSPIPSFSPSHIFISLYSAEYPDKAKAMRRVPKRKSTEPPQNLINSSITKYYLPDIYFPPNNLKKKEKIKEIASHVAIEHSKSKKKKQFAECGRNTSYRKLFEQRNLESHFTSHFILNHKFKILMWGCVAAVGHVSDDEGNESRNGNPLYNIDIANKKYDELADIDIQSEQTISSALKAIVQENQKSQQLRKTSLSSSSLVNSAIEERRIFLGIMSEAKDEMNKFPIIEAINFDIDFNFDDKNEKYNTKIIPYTEFSLILSILMNAENISLSLRIGSEIRNNLNIIRVLIHQSIENINKFQYKSNCPYHLICDFVSAKFLYITFEIINSLWKTLSLPLDWTFTMIVRFFKEKKICLTEALDELTSEFAKSVDDGGNYAREMLKFRELACIVDMNLFSTMVQEECEKFKSGKPCSTKDLVRIARGYNPYFPLLGVNVSFTKNNEIYLEISSIPDSLQLEEQSLFPVFNMFDGIYSLDEESLKTLVY</sequence>
<protein>
    <recommendedName>
        <fullName evidence="3">Dilute domain-containing protein</fullName>
    </recommendedName>
</protein>